<evidence type="ECO:0000256" key="8">
    <source>
        <dbReference type="SAM" id="Phobius"/>
    </source>
</evidence>
<keyword evidence="5 8" id="KW-1133">Transmembrane helix</keyword>
<evidence type="ECO:0000256" key="4">
    <source>
        <dbReference type="ARBA" id="ARBA00022692"/>
    </source>
</evidence>
<organism evidence="9 10">
    <name type="scientific">Absidia repens</name>
    <dbReference type="NCBI Taxonomy" id="90262"/>
    <lineage>
        <taxon>Eukaryota</taxon>
        <taxon>Fungi</taxon>
        <taxon>Fungi incertae sedis</taxon>
        <taxon>Mucoromycota</taxon>
        <taxon>Mucoromycotina</taxon>
        <taxon>Mucoromycetes</taxon>
        <taxon>Mucorales</taxon>
        <taxon>Cunninghamellaceae</taxon>
        <taxon>Absidia</taxon>
    </lineage>
</organism>
<keyword evidence="10" id="KW-1185">Reference proteome</keyword>
<dbReference type="InterPro" id="IPR000425">
    <property type="entry name" value="MIP"/>
</dbReference>
<feature type="transmembrane region" description="Helical" evidence="8">
    <location>
        <begin position="168"/>
        <end position="188"/>
    </location>
</feature>
<dbReference type="Proteomes" id="UP000193560">
    <property type="component" value="Unassembled WGS sequence"/>
</dbReference>
<dbReference type="EMBL" id="MCGE01000010">
    <property type="protein sequence ID" value="ORZ17277.1"/>
    <property type="molecule type" value="Genomic_DNA"/>
</dbReference>
<dbReference type="PANTHER" id="PTHR43829:SF9">
    <property type="entry name" value="AQUAPORIN-9"/>
    <property type="match status" value="1"/>
</dbReference>
<name>A0A1X2IKF4_9FUNG</name>
<dbReference type="GO" id="GO:0005886">
    <property type="term" value="C:plasma membrane"/>
    <property type="evidence" value="ECO:0007669"/>
    <property type="project" value="TreeGrafter"/>
</dbReference>
<dbReference type="InterPro" id="IPR050363">
    <property type="entry name" value="MIP/Aquaporin"/>
</dbReference>
<dbReference type="AlphaFoldDB" id="A0A1X2IKF4"/>
<evidence type="ECO:0000313" key="10">
    <source>
        <dbReference type="Proteomes" id="UP000193560"/>
    </source>
</evidence>
<dbReference type="STRING" id="90262.A0A1X2IKF4"/>
<keyword evidence="3 7" id="KW-0813">Transport</keyword>
<protein>
    <submittedName>
        <fullName evidence="9">Aquaporin-like protein</fullName>
    </submittedName>
</protein>
<evidence type="ECO:0000256" key="1">
    <source>
        <dbReference type="ARBA" id="ARBA00004141"/>
    </source>
</evidence>
<dbReference type="NCBIfam" id="TIGR00861">
    <property type="entry name" value="MIP"/>
    <property type="match status" value="1"/>
</dbReference>
<dbReference type="InterPro" id="IPR022357">
    <property type="entry name" value="MIP_CS"/>
</dbReference>
<dbReference type="SUPFAM" id="SSF81338">
    <property type="entry name" value="Aquaporin-like"/>
    <property type="match status" value="1"/>
</dbReference>
<dbReference type="InterPro" id="IPR023271">
    <property type="entry name" value="Aquaporin-like"/>
</dbReference>
<dbReference type="OrthoDB" id="3222at2759"/>
<accession>A0A1X2IKF4</accession>
<evidence type="ECO:0000256" key="6">
    <source>
        <dbReference type="ARBA" id="ARBA00023136"/>
    </source>
</evidence>
<feature type="transmembrane region" description="Helical" evidence="8">
    <location>
        <begin position="134"/>
        <end position="156"/>
    </location>
</feature>
<evidence type="ECO:0000256" key="2">
    <source>
        <dbReference type="ARBA" id="ARBA00006175"/>
    </source>
</evidence>
<gene>
    <name evidence="9" type="ORF">BCR42DRAFT_326762</name>
</gene>
<evidence type="ECO:0000313" key="9">
    <source>
        <dbReference type="EMBL" id="ORZ17277.1"/>
    </source>
</evidence>
<evidence type="ECO:0000256" key="7">
    <source>
        <dbReference type="RuleBase" id="RU000477"/>
    </source>
</evidence>
<dbReference type="GO" id="GO:0015250">
    <property type="term" value="F:water channel activity"/>
    <property type="evidence" value="ECO:0007669"/>
    <property type="project" value="TreeGrafter"/>
</dbReference>
<dbReference type="Pfam" id="PF00230">
    <property type="entry name" value="MIP"/>
    <property type="match status" value="1"/>
</dbReference>
<feature type="transmembrane region" description="Helical" evidence="8">
    <location>
        <begin position="7"/>
        <end position="25"/>
    </location>
</feature>
<dbReference type="PRINTS" id="PR00783">
    <property type="entry name" value="MINTRINSICP"/>
</dbReference>
<feature type="transmembrane region" description="Helical" evidence="8">
    <location>
        <begin position="82"/>
        <end position="104"/>
    </location>
</feature>
<dbReference type="PROSITE" id="PS00221">
    <property type="entry name" value="MIP"/>
    <property type="match status" value="1"/>
</dbReference>
<keyword evidence="4 7" id="KW-0812">Transmembrane</keyword>
<evidence type="ECO:0000256" key="5">
    <source>
        <dbReference type="ARBA" id="ARBA00022989"/>
    </source>
</evidence>
<comment type="similarity">
    <text evidence="2 7">Belongs to the MIP/aquaporin (TC 1.A.8) family.</text>
</comment>
<reference evidence="9 10" key="1">
    <citation type="submission" date="2016-07" db="EMBL/GenBank/DDBJ databases">
        <title>Pervasive Adenine N6-methylation of Active Genes in Fungi.</title>
        <authorList>
            <consortium name="DOE Joint Genome Institute"/>
            <person name="Mondo S.J."/>
            <person name="Dannebaum R.O."/>
            <person name="Kuo R.C."/>
            <person name="Labutti K."/>
            <person name="Haridas S."/>
            <person name="Kuo A."/>
            <person name="Salamov A."/>
            <person name="Ahrendt S.R."/>
            <person name="Lipzen A."/>
            <person name="Sullivan W."/>
            <person name="Andreopoulos W.B."/>
            <person name="Clum A."/>
            <person name="Lindquist E."/>
            <person name="Daum C."/>
            <person name="Ramamoorthy G.K."/>
            <person name="Gryganskyi A."/>
            <person name="Culley D."/>
            <person name="Magnuson J.K."/>
            <person name="James T.Y."/>
            <person name="O'Malley M.A."/>
            <person name="Stajich J.E."/>
            <person name="Spatafora J.W."/>
            <person name="Visel A."/>
            <person name="Grigoriev I.V."/>
        </authorList>
    </citation>
    <scope>NUCLEOTIDE SEQUENCE [LARGE SCALE GENOMIC DNA]</scope>
    <source>
        <strain evidence="9 10">NRRL 1336</strain>
    </source>
</reference>
<evidence type="ECO:0000256" key="3">
    <source>
        <dbReference type="ARBA" id="ARBA00022448"/>
    </source>
</evidence>
<feature type="transmembrane region" description="Helical" evidence="8">
    <location>
        <begin position="37"/>
        <end position="61"/>
    </location>
</feature>
<sequence length="253" mass="26966">MQYRQFFAEFLGTFVMILLINGISAQQTLDVGKDKSWLAISFGNGLAVLVAICISGHVSGAHLNPAVTLTFWAYSGFPRQKVLMYITAQISGAFSGAAVLYSMIEPAVDMFDNGDRQILGPKGTAGIFATYPPFYVGTFTAVSSEVIGTALLLLLIMVTGHPNNMPFCTMQGVMIAAGLMAISLGLGYTSGFSLNPARDLGPRLFTAVAGWGPGVFSVANYYSFIPSFAPIFGALLGGFCYKLFFDPCDPPVL</sequence>
<comment type="subcellular location">
    <subcellularLocation>
        <location evidence="1">Membrane</location>
        <topology evidence="1">Multi-pass membrane protein</topology>
    </subcellularLocation>
</comment>
<feature type="transmembrane region" description="Helical" evidence="8">
    <location>
        <begin position="221"/>
        <end position="244"/>
    </location>
</feature>
<dbReference type="GO" id="GO:0015254">
    <property type="term" value="F:glycerol channel activity"/>
    <property type="evidence" value="ECO:0007669"/>
    <property type="project" value="TreeGrafter"/>
</dbReference>
<dbReference type="Gene3D" id="1.20.1080.10">
    <property type="entry name" value="Glycerol uptake facilitator protein"/>
    <property type="match status" value="1"/>
</dbReference>
<proteinExistence type="inferred from homology"/>
<keyword evidence="6 8" id="KW-0472">Membrane</keyword>
<comment type="caution">
    <text evidence="9">The sequence shown here is derived from an EMBL/GenBank/DDBJ whole genome shotgun (WGS) entry which is preliminary data.</text>
</comment>
<dbReference type="PANTHER" id="PTHR43829">
    <property type="entry name" value="AQUAPORIN OR AQUAGLYCEROPORIN RELATED"/>
    <property type="match status" value="1"/>
</dbReference>